<evidence type="ECO:0000313" key="1">
    <source>
        <dbReference type="EMBL" id="MBC5770001.1"/>
    </source>
</evidence>
<evidence type="ECO:0008006" key="3">
    <source>
        <dbReference type="Google" id="ProtNLM"/>
    </source>
</evidence>
<evidence type="ECO:0000313" key="2">
    <source>
        <dbReference type="Proteomes" id="UP000620327"/>
    </source>
</evidence>
<proteinExistence type="predicted"/>
<dbReference type="AlphaFoldDB" id="A0A923S6W7"/>
<dbReference type="EMBL" id="JACOQI010000005">
    <property type="protein sequence ID" value="MBC5770001.1"/>
    <property type="molecule type" value="Genomic_DNA"/>
</dbReference>
<keyword evidence="2" id="KW-1185">Reference proteome</keyword>
<reference evidence="1" key="1">
    <citation type="submission" date="2020-08" db="EMBL/GenBank/DDBJ databases">
        <title>Genome public.</title>
        <authorList>
            <person name="Liu C."/>
            <person name="Sun Q."/>
        </authorList>
    </citation>
    <scope>NUCLEOTIDE SEQUENCE</scope>
    <source>
        <strain evidence="1">BX15</strain>
    </source>
</reference>
<sequence length="398" mass="45903">MAKNIKKRSASHIYFGVNKLTGELKHISEVPSGQKCNCICAACLQPFEARKGTRRRHHFAHVSNCECMYASEVAIYKAFAEALKQSGFLTLSPVMLRFPAWHDPELLQEARRLKIDSVAFECEPLSYPPLLRVTMQGTPLRILLDFDRYYDDDDRVELAEEAKAEDYSLLLISMPKIEQDTEFTPDRLQSALQDNDRTEWVFSRLEEQWKQKYYAVAVSPPEHGTGNLCPISFGKYKGKYSARWIDCAHCHFNVAQPPCCLCVAGAGIQKKEDFKRDLQDRLFDIDKIRRTNEEEIRLREERERSFERRSVYPRPTPYAARPVVPAGPTQEELDAEYIRICQSYDPTSDEWTVDRYNRRWIMCTVCGRIKQDTQMSYYGGKGGANRGVCADCSRNGRS</sequence>
<dbReference type="Proteomes" id="UP000620327">
    <property type="component" value="Unassembled WGS sequence"/>
</dbReference>
<gene>
    <name evidence="1" type="ORF">H8Z83_06630</name>
</gene>
<comment type="caution">
    <text evidence="1">The sequence shown here is derived from an EMBL/GenBank/DDBJ whole genome shotgun (WGS) entry which is preliminary data.</text>
</comment>
<accession>A0A923S6W7</accession>
<dbReference type="RefSeq" id="WP_187014336.1">
    <property type="nucleotide sequence ID" value="NZ_JACOQI010000005.1"/>
</dbReference>
<organism evidence="1 2">
    <name type="scientific">Dysosmobacter segnis</name>
    <dbReference type="NCBI Taxonomy" id="2763042"/>
    <lineage>
        <taxon>Bacteria</taxon>
        <taxon>Bacillati</taxon>
        <taxon>Bacillota</taxon>
        <taxon>Clostridia</taxon>
        <taxon>Eubacteriales</taxon>
        <taxon>Oscillospiraceae</taxon>
        <taxon>Dysosmobacter</taxon>
    </lineage>
</organism>
<protein>
    <recommendedName>
        <fullName evidence="3">Competence protein CoiA-like family protein</fullName>
    </recommendedName>
</protein>
<name>A0A923S6W7_9FIRM</name>